<reference evidence="2 3" key="1">
    <citation type="journal article" date="2021" name="Elife">
        <title>Chloroplast acquisition without the gene transfer in kleptoplastic sea slugs, Plakobranchus ocellatus.</title>
        <authorList>
            <person name="Maeda T."/>
            <person name="Takahashi S."/>
            <person name="Yoshida T."/>
            <person name="Shimamura S."/>
            <person name="Takaki Y."/>
            <person name="Nagai Y."/>
            <person name="Toyoda A."/>
            <person name="Suzuki Y."/>
            <person name="Arimoto A."/>
            <person name="Ishii H."/>
            <person name="Satoh N."/>
            <person name="Nishiyama T."/>
            <person name="Hasebe M."/>
            <person name="Maruyama T."/>
            <person name="Minagawa J."/>
            <person name="Obokata J."/>
            <person name="Shigenobu S."/>
        </authorList>
    </citation>
    <scope>NUCLEOTIDE SEQUENCE [LARGE SCALE GENOMIC DNA]</scope>
</reference>
<dbReference type="EMBL" id="BLXT01003737">
    <property type="protein sequence ID" value="GFO04179.1"/>
    <property type="molecule type" value="Genomic_DNA"/>
</dbReference>
<evidence type="ECO:0000313" key="3">
    <source>
        <dbReference type="Proteomes" id="UP000735302"/>
    </source>
</evidence>
<dbReference type="Proteomes" id="UP000735302">
    <property type="component" value="Unassembled WGS sequence"/>
</dbReference>
<evidence type="ECO:0000256" key="1">
    <source>
        <dbReference type="SAM" id="MobiDB-lite"/>
    </source>
</evidence>
<proteinExistence type="predicted"/>
<dbReference type="AlphaFoldDB" id="A0AAV4ACN2"/>
<accession>A0AAV4ACN2</accession>
<keyword evidence="3" id="KW-1185">Reference proteome</keyword>
<comment type="caution">
    <text evidence="2">The sequence shown here is derived from an EMBL/GenBank/DDBJ whole genome shotgun (WGS) entry which is preliminary data.</text>
</comment>
<name>A0AAV4ACN2_9GAST</name>
<gene>
    <name evidence="2" type="ORF">PoB_003068400</name>
</gene>
<protein>
    <submittedName>
        <fullName evidence="2">Uncharacterized protein</fullName>
    </submittedName>
</protein>
<feature type="region of interest" description="Disordered" evidence="1">
    <location>
        <begin position="81"/>
        <end position="116"/>
    </location>
</feature>
<sequence>MKHQLASTPGLVPTRYMTSPQSCAYSGSRVRYIRVGRGMRSRWQPSGFLKRRDVGLAGTNTMREDQAACFSLELCASTPKRAHKGRASSGNEAVEFHSGNPIDPVDKELSFCPQEG</sequence>
<organism evidence="2 3">
    <name type="scientific">Plakobranchus ocellatus</name>
    <dbReference type="NCBI Taxonomy" id="259542"/>
    <lineage>
        <taxon>Eukaryota</taxon>
        <taxon>Metazoa</taxon>
        <taxon>Spiralia</taxon>
        <taxon>Lophotrochozoa</taxon>
        <taxon>Mollusca</taxon>
        <taxon>Gastropoda</taxon>
        <taxon>Heterobranchia</taxon>
        <taxon>Euthyneura</taxon>
        <taxon>Panpulmonata</taxon>
        <taxon>Sacoglossa</taxon>
        <taxon>Placobranchoidea</taxon>
        <taxon>Plakobranchidae</taxon>
        <taxon>Plakobranchus</taxon>
    </lineage>
</organism>
<evidence type="ECO:0000313" key="2">
    <source>
        <dbReference type="EMBL" id="GFO04179.1"/>
    </source>
</evidence>